<dbReference type="CDD" id="cd02966">
    <property type="entry name" value="TlpA_like_family"/>
    <property type="match status" value="1"/>
</dbReference>
<comment type="caution">
    <text evidence="7">The sequence shown here is derived from an EMBL/GenBank/DDBJ whole genome shotgun (WGS) entry which is preliminary data.</text>
</comment>
<evidence type="ECO:0000259" key="6">
    <source>
        <dbReference type="PROSITE" id="PS51352"/>
    </source>
</evidence>
<name>A0ABR6KPV4_9BACT</name>
<comment type="subcellular location">
    <subcellularLocation>
        <location evidence="1">Cell envelope</location>
    </subcellularLocation>
</comment>
<dbReference type="SUPFAM" id="SSF52833">
    <property type="entry name" value="Thioredoxin-like"/>
    <property type="match status" value="1"/>
</dbReference>
<evidence type="ECO:0000256" key="4">
    <source>
        <dbReference type="ARBA" id="ARBA00023284"/>
    </source>
</evidence>
<dbReference type="PANTHER" id="PTHR42852">
    <property type="entry name" value="THIOL:DISULFIDE INTERCHANGE PROTEIN DSBE"/>
    <property type="match status" value="1"/>
</dbReference>
<evidence type="ECO:0000256" key="2">
    <source>
        <dbReference type="ARBA" id="ARBA00022748"/>
    </source>
</evidence>
<protein>
    <submittedName>
        <fullName evidence="7">Peroxiredoxin</fullName>
    </submittedName>
</protein>
<dbReference type="RefSeq" id="WP_183671556.1">
    <property type="nucleotide sequence ID" value="NZ_BMPB01000008.1"/>
</dbReference>
<dbReference type="EMBL" id="JACHOC010000007">
    <property type="protein sequence ID" value="MBB4623441.1"/>
    <property type="molecule type" value="Genomic_DNA"/>
</dbReference>
<sequence>MVKALFAGISLIFAVSAQAQNEFTIKGTVTGLKDSTVIMLFRSDGQVMSSIAQDTVFNESFCFREKTAEDKPEAVMLMARDKDFSNTWLDVWVAPNAVCTVSGNNKLLRTWDVSSNIKEQQILNRYKQATFDETNLDQELSIERMKKISLLRSGNLSAEDSDKLKKEMAEVEKKQDSVRHIISKKEIGIMQQTPVETIWMDKLRGLSMEMKYMKDFPYKKEVFALYEKLSNDEKQSAVGKEISVYLYPPVTVKTGDEMADADLYDLEGNVHHLADYKGKYLLIDFWSRGCGPCMMALPEMKEISETMKDKVTVISLSTDTEKGWKEISKTKDMSWVNLNDFGGMSGLAAKYDVRGIPHYVIISPEGIILHSWSGYSKGLLKRKLNKWVNKANRVMSVKKEGNTTIIEFPIEKSSNTETVEINKIELTGTETVFHMKAFNAPGYWVSISKDTYLKTENGTHFTLKSADGITPDERFTMPESGEQAFKLYFPPLPAGTKTVDFIESDCDSCFKILGLPLTNE</sequence>
<feature type="signal peptide" evidence="5">
    <location>
        <begin position="1"/>
        <end position="19"/>
    </location>
</feature>
<evidence type="ECO:0000256" key="3">
    <source>
        <dbReference type="ARBA" id="ARBA00023157"/>
    </source>
</evidence>
<evidence type="ECO:0000313" key="8">
    <source>
        <dbReference type="Proteomes" id="UP000533637"/>
    </source>
</evidence>
<dbReference type="InterPro" id="IPR050553">
    <property type="entry name" value="Thioredoxin_ResA/DsbE_sf"/>
</dbReference>
<keyword evidence="2" id="KW-0201">Cytochrome c-type biogenesis</keyword>
<organism evidence="7 8">
    <name type="scientific">Parabacteroides faecis</name>
    <dbReference type="NCBI Taxonomy" id="1217282"/>
    <lineage>
        <taxon>Bacteria</taxon>
        <taxon>Pseudomonadati</taxon>
        <taxon>Bacteroidota</taxon>
        <taxon>Bacteroidia</taxon>
        <taxon>Bacteroidales</taxon>
        <taxon>Tannerellaceae</taxon>
        <taxon>Parabacteroides</taxon>
    </lineage>
</organism>
<dbReference type="InterPro" id="IPR013766">
    <property type="entry name" value="Thioredoxin_domain"/>
</dbReference>
<reference evidence="7 8" key="1">
    <citation type="submission" date="2020-08" db="EMBL/GenBank/DDBJ databases">
        <title>Genomic Encyclopedia of Type Strains, Phase IV (KMG-IV): sequencing the most valuable type-strain genomes for metagenomic binning, comparative biology and taxonomic classification.</title>
        <authorList>
            <person name="Goeker M."/>
        </authorList>
    </citation>
    <scope>NUCLEOTIDE SEQUENCE [LARGE SCALE GENOMIC DNA]</scope>
    <source>
        <strain evidence="7 8">DSM 102983</strain>
    </source>
</reference>
<gene>
    <name evidence="7" type="ORF">GGQ57_003357</name>
</gene>
<keyword evidence="4" id="KW-0676">Redox-active center</keyword>
<keyword evidence="5" id="KW-0732">Signal</keyword>
<feature type="domain" description="Thioredoxin" evidence="6">
    <location>
        <begin position="252"/>
        <end position="393"/>
    </location>
</feature>
<proteinExistence type="predicted"/>
<evidence type="ECO:0000313" key="7">
    <source>
        <dbReference type="EMBL" id="MBB4623441.1"/>
    </source>
</evidence>
<keyword evidence="3" id="KW-1015">Disulfide bond</keyword>
<dbReference type="Gene3D" id="3.40.30.10">
    <property type="entry name" value="Glutaredoxin"/>
    <property type="match status" value="1"/>
</dbReference>
<dbReference type="PROSITE" id="PS51352">
    <property type="entry name" value="THIOREDOXIN_2"/>
    <property type="match status" value="1"/>
</dbReference>
<feature type="chain" id="PRO_5045287807" evidence="5">
    <location>
        <begin position="20"/>
        <end position="520"/>
    </location>
</feature>
<accession>A0ABR6KPV4</accession>
<dbReference type="InterPro" id="IPR000866">
    <property type="entry name" value="AhpC/TSA"/>
</dbReference>
<keyword evidence="8" id="KW-1185">Reference proteome</keyword>
<dbReference type="Pfam" id="PF00578">
    <property type="entry name" value="AhpC-TSA"/>
    <property type="match status" value="1"/>
</dbReference>
<dbReference type="Proteomes" id="UP000533637">
    <property type="component" value="Unassembled WGS sequence"/>
</dbReference>
<evidence type="ECO:0000256" key="5">
    <source>
        <dbReference type="SAM" id="SignalP"/>
    </source>
</evidence>
<evidence type="ECO:0000256" key="1">
    <source>
        <dbReference type="ARBA" id="ARBA00004196"/>
    </source>
</evidence>
<dbReference type="PANTHER" id="PTHR42852:SF6">
    <property type="entry name" value="THIOL:DISULFIDE INTERCHANGE PROTEIN DSBE"/>
    <property type="match status" value="1"/>
</dbReference>
<dbReference type="InterPro" id="IPR036249">
    <property type="entry name" value="Thioredoxin-like_sf"/>
</dbReference>